<dbReference type="InterPro" id="IPR050655">
    <property type="entry name" value="Plant_B3_domain"/>
</dbReference>
<keyword evidence="6" id="KW-0472">Membrane</keyword>
<dbReference type="PANTHER" id="PTHR31920">
    <property type="entry name" value="B3 DOMAIN-CONTAINING"/>
    <property type="match status" value="1"/>
</dbReference>
<dbReference type="EMBL" id="SDMP01000007">
    <property type="protein sequence ID" value="RYR46571.1"/>
    <property type="molecule type" value="Genomic_DNA"/>
</dbReference>
<keyword evidence="6" id="KW-1133">Transmembrane helix</keyword>
<name>A0A445C6T7_ARAHY</name>
<keyword evidence="5" id="KW-0539">Nucleus</keyword>
<proteinExistence type="predicted"/>
<keyword evidence="4" id="KW-0804">Transcription</keyword>
<evidence type="ECO:0000313" key="9">
    <source>
        <dbReference type="Proteomes" id="UP000289738"/>
    </source>
</evidence>
<dbReference type="InterPro" id="IPR003340">
    <property type="entry name" value="B3_DNA-bd"/>
</dbReference>
<dbReference type="SUPFAM" id="SSF101936">
    <property type="entry name" value="DNA-binding pseudobarrel domain"/>
    <property type="match status" value="1"/>
</dbReference>
<dbReference type="Proteomes" id="UP000289738">
    <property type="component" value="Chromosome A07"/>
</dbReference>
<accession>A0A445C6T7</accession>
<evidence type="ECO:0000259" key="7">
    <source>
        <dbReference type="PROSITE" id="PS50863"/>
    </source>
</evidence>
<evidence type="ECO:0000256" key="6">
    <source>
        <dbReference type="SAM" id="Phobius"/>
    </source>
</evidence>
<keyword evidence="2" id="KW-0805">Transcription regulation</keyword>
<evidence type="ECO:0000256" key="4">
    <source>
        <dbReference type="ARBA" id="ARBA00023163"/>
    </source>
</evidence>
<comment type="subcellular location">
    <subcellularLocation>
        <location evidence="1">Nucleus</location>
    </subcellularLocation>
</comment>
<feature type="domain" description="TF-B3" evidence="7">
    <location>
        <begin position="1"/>
        <end position="85"/>
    </location>
</feature>
<feature type="transmembrane region" description="Helical" evidence="6">
    <location>
        <begin position="159"/>
        <end position="180"/>
    </location>
</feature>
<dbReference type="PROSITE" id="PS50863">
    <property type="entry name" value="B3"/>
    <property type="match status" value="1"/>
</dbReference>
<dbReference type="GO" id="GO:0005634">
    <property type="term" value="C:nucleus"/>
    <property type="evidence" value="ECO:0007669"/>
    <property type="project" value="UniProtKB-SubCell"/>
</dbReference>
<evidence type="ECO:0000313" key="8">
    <source>
        <dbReference type="EMBL" id="RYR46571.1"/>
    </source>
</evidence>
<dbReference type="PANTHER" id="PTHR31920:SF132">
    <property type="entry name" value="TF-B3 DOMAIN-CONTAINING PROTEIN"/>
    <property type="match status" value="1"/>
</dbReference>
<sequence length="296" mass="33902">MCPYMQRLPLPNGLLPKGSNHLYVTVADGSNHTYKIECRPKGWKEITLGRGWQRFYREYKLQPSNILLFKHKGRDDFSVRIFQSPGVERTYATSGEEVVDITPQKVRRIRTRAPEAPRRRTGCINVPRSAAAAEVEQTFRSKHPFFIMHITKRLLGTHFLVMAFPLHLLFLCMLIVHHAIVSSCRFILFDCMHIAFMIHISLTSSPSPFCFAQPNVPHFGDDVNDCVMVTLRSGEISVRAVYSKYGGKRRRNCGAISQGWVCFLRKCNISVPKLAVFEISCTHPEVELLVQFVDFE</sequence>
<dbReference type="Gene3D" id="2.40.330.10">
    <property type="entry name" value="DNA-binding pseudobarrel domain"/>
    <property type="match status" value="1"/>
</dbReference>
<dbReference type="InterPro" id="IPR015300">
    <property type="entry name" value="DNA-bd_pseudobarrel_sf"/>
</dbReference>
<keyword evidence="3" id="KW-0238">DNA-binding</keyword>
<dbReference type="AlphaFoldDB" id="A0A445C6T7"/>
<gene>
    <name evidence="8" type="ORF">Ahy_A07g032309</name>
</gene>
<keyword evidence="6" id="KW-0812">Transmembrane</keyword>
<comment type="caution">
    <text evidence="8">The sequence shown here is derived from an EMBL/GenBank/DDBJ whole genome shotgun (WGS) entry which is preliminary data.</text>
</comment>
<evidence type="ECO:0000256" key="3">
    <source>
        <dbReference type="ARBA" id="ARBA00023125"/>
    </source>
</evidence>
<keyword evidence="9" id="KW-1185">Reference proteome</keyword>
<reference evidence="8 9" key="1">
    <citation type="submission" date="2019-01" db="EMBL/GenBank/DDBJ databases">
        <title>Sequencing of cultivated peanut Arachis hypogaea provides insights into genome evolution and oil improvement.</title>
        <authorList>
            <person name="Chen X."/>
        </authorList>
    </citation>
    <scope>NUCLEOTIDE SEQUENCE [LARGE SCALE GENOMIC DNA]</scope>
    <source>
        <strain evidence="9">cv. Fuhuasheng</strain>
        <tissue evidence="8">Leaves</tissue>
    </source>
</reference>
<evidence type="ECO:0000256" key="2">
    <source>
        <dbReference type="ARBA" id="ARBA00023015"/>
    </source>
</evidence>
<evidence type="ECO:0000256" key="5">
    <source>
        <dbReference type="ARBA" id="ARBA00023242"/>
    </source>
</evidence>
<protein>
    <recommendedName>
        <fullName evidence="7">TF-B3 domain-containing protein</fullName>
    </recommendedName>
</protein>
<evidence type="ECO:0000256" key="1">
    <source>
        <dbReference type="ARBA" id="ARBA00004123"/>
    </source>
</evidence>
<organism evidence="8 9">
    <name type="scientific">Arachis hypogaea</name>
    <name type="common">Peanut</name>
    <dbReference type="NCBI Taxonomy" id="3818"/>
    <lineage>
        <taxon>Eukaryota</taxon>
        <taxon>Viridiplantae</taxon>
        <taxon>Streptophyta</taxon>
        <taxon>Embryophyta</taxon>
        <taxon>Tracheophyta</taxon>
        <taxon>Spermatophyta</taxon>
        <taxon>Magnoliopsida</taxon>
        <taxon>eudicotyledons</taxon>
        <taxon>Gunneridae</taxon>
        <taxon>Pentapetalae</taxon>
        <taxon>rosids</taxon>
        <taxon>fabids</taxon>
        <taxon>Fabales</taxon>
        <taxon>Fabaceae</taxon>
        <taxon>Papilionoideae</taxon>
        <taxon>50 kb inversion clade</taxon>
        <taxon>dalbergioids sensu lato</taxon>
        <taxon>Dalbergieae</taxon>
        <taxon>Pterocarpus clade</taxon>
        <taxon>Arachis</taxon>
    </lineage>
</organism>
<dbReference type="GO" id="GO:0003677">
    <property type="term" value="F:DNA binding"/>
    <property type="evidence" value="ECO:0007669"/>
    <property type="project" value="UniProtKB-KW"/>
</dbReference>